<organism evidence="2">
    <name type="scientific">Mucor ambiguus</name>
    <dbReference type="NCBI Taxonomy" id="91626"/>
    <lineage>
        <taxon>Eukaryota</taxon>
        <taxon>Fungi</taxon>
        <taxon>Fungi incertae sedis</taxon>
        <taxon>Mucoromycota</taxon>
        <taxon>Mucoromycotina</taxon>
        <taxon>Mucoromycetes</taxon>
        <taxon>Mucorales</taxon>
        <taxon>Mucorineae</taxon>
        <taxon>Mucoraceae</taxon>
        <taxon>Mucor</taxon>
    </lineage>
</organism>
<dbReference type="EMBL" id="DF836517">
    <property type="protein sequence ID" value="GAN08878.1"/>
    <property type="molecule type" value="Genomic_DNA"/>
</dbReference>
<accession>A0A0C9N2Q8</accession>
<evidence type="ECO:0000313" key="2">
    <source>
        <dbReference type="EMBL" id="GAN08878.1"/>
    </source>
</evidence>
<sequence length="111" mass="12675">MPGKLRHKGSILNDAPISESPSTTCDKNEHISVKEEFKYDSALLETSESDMKTFKNGSNSEQVDSLDWENQDLEKDRRCGATKPWVGEAAFSARIADHFWVIYDSDIDLYW</sequence>
<gene>
    <name evidence="2" type="ORF">MAM1_0228c08396</name>
</gene>
<evidence type="ECO:0000313" key="3">
    <source>
        <dbReference type="Proteomes" id="UP000053815"/>
    </source>
</evidence>
<dbReference type="Proteomes" id="UP000053815">
    <property type="component" value="Unassembled WGS sequence"/>
</dbReference>
<name>A0A0C9N2Q8_9FUNG</name>
<evidence type="ECO:0000256" key="1">
    <source>
        <dbReference type="SAM" id="MobiDB-lite"/>
    </source>
</evidence>
<protein>
    <submittedName>
        <fullName evidence="2">Uncharacterized protein</fullName>
    </submittedName>
</protein>
<proteinExistence type="predicted"/>
<feature type="region of interest" description="Disordered" evidence="1">
    <location>
        <begin position="1"/>
        <end position="26"/>
    </location>
</feature>
<dbReference type="AlphaFoldDB" id="A0A0C9N2Q8"/>
<keyword evidence="3" id="KW-1185">Reference proteome</keyword>
<reference evidence="2" key="1">
    <citation type="submission" date="2014-09" db="EMBL/GenBank/DDBJ databases">
        <title>Draft genome sequence of an oleaginous Mucoromycotina fungus Mucor ambiguus NBRC6742.</title>
        <authorList>
            <person name="Takeda I."/>
            <person name="Yamane N."/>
            <person name="Morita T."/>
            <person name="Tamano K."/>
            <person name="Machida M."/>
            <person name="Baker S."/>
            <person name="Koike H."/>
        </authorList>
    </citation>
    <scope>NUCLEOTIDE SEQUENCE</scope>
    <source>
        <strain evidence="2">NBRC 6742</strain>
    </source>
</reference>